<name>A0A0N4XUY1_NIPBR</name>
<dbReference type="Pfam" id="PF12931">
    <property type="entry name" value="TPR_Sec16"/>
    <property type="match status" value="1"/>
</dbReference>
<dbReference type="PANTHER" id="PTHR13402">
    <property type="entry name" value="RGPR-RELATED"/>
    <property type="match status" value="1"/>
</dbReference>
<evidence type="ECO:0000256" key="5">
    <source>
        <dbReference type="ARBA" id="ARBA00022892"/>
    </source>
</evidence>
<gene>
    <name evidence="10" type="ORF">NBR_LOCUS6557</name>
</gene>
<reference evidence="10 11" key="2">
    <citation type="submission" date="2018-11" db="EMBL/GenBank/DDBJ databases">
        <authorList>
            <consortium name="Pathogen Informatics"/>
        </authorList>
    </citation>
    <scope>NUCLEOTIDE SEQUENCE [LARGE SCALE GENOMIC DNA]</scope>
</reference>
<evidence type="ECO:0000256" key="2">
    <source>
        <dbReference type="ARBA" id="ARBA00005927"/>
    </source>
</evidence>
<dbReference type="InterPro" id="IPR024340">
    <property type="entry name" value="Sec16_CCD"/>
</dbReference>
<dbReference type="Proteomes" id="UP000271162">
    <property type="component" value="Unassembled WGS sequence"/>
</dbReference>
<dbReference type="GO" id="GO:0000139">
    <property type="term" value="C:Golgi membrane"/>
    <property type="evidence" value="ECO:0007669"/>
    <property type="project" value="UniProtKB-SubCell"/>
</dbReference>
<reference evidence="12" key="1">
    <citation type="submission" date="2017-02" db="UniProtKB">
        <authorList>
            <consortium name="WormBaseParasite"/>
        </authorList>
    </citation>
    <scope>IDENTIFICATION</scope>
</reference>
<feature type="compositionally biased region" description="Basic and acidic residues" evidence="7">
    <location>
        <begin position="119"/>
        <end position="143"/>
    </location>
</feature>
<dbReference type="GO" id="GO:0070971">
    <property type="term" value="C:endoplasmic reticulum exit site"/>
    <property type="evidence" value="ECO:0007669"/>
    <property type="project" value="TreeGrafter"/>
</dbReference>
<dbReference type="GO" id="GO:0007030">
    <property type="term" value="P:Golgi organization"/>
    <property type="evidence" value="ECO:0007669"/>
    <property type="project" value="TreeGrafter"/>
</dbReference>
<feature type="region of interest" description="Disordered" evidence="7">
    <location>
        <begin position="116"/>
        <end position="143"/>
    </location>
</feature>
<feature type="domain" description="Sec16 Sec23-binding" evidence="8">
    <location>
        <begin position="336"/>
        <end position="570"/>
    </location>
</feature>
<dbReference type="CDD" id="cd09233">
    <property type="entry name" value="ACE1-Sec16-like"/>
    <property type="match status" value="1"/>
</dbReference>
<feature type="compositionally biased region" description="Polar residues" evidence="7">
    <location>
        <begin position="690"/>
        <end position="705"/>
    </location>
</feature>
<evidence type="ECO:0000313" key="10">
    <source>
        <dbReference type="EMBL" id="VDL70146.1"/>
    </source>
</evidence>
<feature type="region of interest" description="Disordered" evidence="7">
    <location>
        <begin position="929"/>
        <end position="962"/>
    </location>
</feature>
<feature type="region of interest" description="Disordered" evidence="7">
    <location>
        <begin position="289"/>
        <end position="308"/>
    </location>
</feature>
<keyword evidence="4 6" id="KW-0256">Endoplasmic reticulum</keyword>
<keyword evidence="5 6" id="KW-0931">ER-Golgi transport</keyword>
<evidence type="ECO:0000313" key="12">
    <source>
        <dbReference type="WBParaSite" id="NBR_0000655601-mRNA-1"/>
    </source>
</evidence>
<feature type="region of interest" description="Disordered" evidence="7">
    <location>
        <begin position="775"/>
        <end position="820"/>
    </location>
</feature>
<evidence type="ECO:0000259" key="8">
    <source>
        <dbReference type="Pfam" id="PF12931"/>
    </source>
</evidence>
<feature type="compositionally biased region" description="Basic and acidic residues" evidence="7">
    <location>
        <begin position="707"/>
        <end position="717"/>
    </location>
</feature>
<evidence type="ECO:0000259" key="9">
    <source>
        <dbReference type="Pfam" id="PF12932"/>
    </source>
</evidence>
<comment type="similarity">
    <text evidence="2 6">Belongs to the SEC16 family.</text>
</comment>
<sequence>MAVGEEMYYFGAIHLDQKYFLEARVRAILANFPPPMEYHRLPPIEKAAYLFFVAVYKKQYSDIGDFHRKFNREYYKYTCDGDTDNVALWKICKSMQEEYHSKRLAESQKAYEASQRQLFSDDRDSVDGMSDRASMDENHDDRTSDILSIDSSQRAPLKHRVPHAFVSFGPGGKMVTVHPDLSVSVVQIDDIKSMVTDPYSVRLIDGAQTFKGPLLIGQTPTHSVRLYIERQIKRIMSGDLAAENPHDNDVIDCLLIWQLLGVIVQQQGRVTGPDIARLLVEVGGGITPSRGSSMTHQTHHGHREKSVTPADSITTAIGPMRNQAIMDARAYERFTELLLGGHIVEAIDSALRDGLYADAMVLARRLLAHDVAKLAEIEERFLATRPQCNPVVTLVSVSSKKLVPILMNPTGEDGGSWRTHAAIILANLTSPEAMETVYDLAKVLAKREYNCAADFCFLAVSVLAGINPFKPIEATPGDGEARQHITLIHACLPDDDGTSDRCRYGFSLTDLHATEIFDYAVRLSDANAYSPLGDSIEYQRRRIQYAHLISEFGGFATDAFKYCMEVARAVWNYYHLLSTTELTELCDLADRYLFHEDYISKSVYDCAMRLLRVIGRPLGSAHQQEPQTSLQPETQNVSQEVSAQPEDLPENRSRSGSLTSEARDWHAQRQDPLQMSPVSPRMSAEENDVQAHQRSRTVSNASQQHGYPHDSQAKHANDMYPYPPQMPPYGGSHVGAQMEDPSSNSEDTSAQSTAESTPIRTMNRHAEQPAMLQSTPDYQRMPQPPVPNAPKQTQPERHTPQPQVNGLPDSNMKKSNSTQGKGFFGVVKEKIMKAIPSGNEMILPDDSKPTIVWDPVKGRYVGTGVEEETTSAPPPKLDGMTQAPSSSGGLRAARTRSRYFNPLNQASTNGATTPPPSAPVPVMQVPATFGFIPSMPDDAEESVDPFSGQANPTVHGAEMTAQ</sequence>
<accession>A0A0N4XUY1</accession>
<dbReference type="GO" id="GO:0012507">
    <property type="term" value="C:ER to Golgi transport vesicle membrane"/>
    <property type="evidence" value="ECO:0007669"/>
    <property type="project" value="TreeGrafter"/>
</dbReference>
<keyword evidence="6" id="KW-0472">Membrane</keyword>
<evidence type="ECO:0000256" key="6">
    <source>
        <dbReference type="RuleBase" id="RU364101"/>
    </source>
</evidence>
<dbReference type="STRING" id="27835.A0A0N4XUY1"/>
<evidence type="ECO:0000256" key="3">
    <source>
        <dbReference type="ARBA" id="ARBA00022448"/>
    </source>
</evidence>
<dbReference type="Gene3D" id="1.25.40.1030">
    <property type="match status" value="1"/>
</dbReference>
<evidence type="ECO:0000256" key="1">
    <source>
        <dbReference type="ARBA" id="ARBA00004240"/>
    </source>
</evidence>
<evidence type="ECO:0000256" key="7">
    <source>
        <dbReference type="SAM" id="MobiDB-lite"/>
    </source>
</evidence>
<dbReference type="GO" id="GO:0070973">
    <property type="term" value="P:protein localization to endoplasmic reticulum exit site"/>
    <property type="evidence" value="ECO:0007669"/>
    <property type="project" value="TreeGrafter"/>
</dbReference>
<organism evidence="12">
    <name type="scientific">Nippostrongylus brasiliensis</name>
    <name type="common">Rat hookworm</name>
    <dbReference type="NCBI Taxonomy" id="27835"/>
    <lineage>
        <taxon>Eukaryota</taxon>
        <taxon>Metazoa</taxon>
        <taxon>Ecdysozoa</taxon>
        <taxon>Nematoda</taxon>
        <taxon>Chromadorea</taxon>
        <taxon>Rhabditida</taxon>
        <taxon>Rhabditina</taxon>
        <taxon>Rhabditomorpha</taxon>
        <taxon>Strongyloidea</taxon>
        <taxon>Heligmosomidae</taxon>
        <taxon>Nippostrongylus</taxon>
    </lineage>
</organism>
<dbReference type="GO" id="GO:0015031">
    <property type="term" value="P:protein transport"/>
    <property type="evidence" value="ECO:0007669"/>
    <property type="project" value="UniProtKB-KW"/>
</dbReference>
<feature type="compositionally biased region" description="Polar residues" evidence="7">
    <location>
        <begin position="622"/>
        <end position="642"/>
    </location>
</feature>
<dbReference type="AlphaFoldDB" id="A0A0N4XUY1"/>
<dbReference type="Pfam" id="PF12932">
    <property type="entry name" value="Sec16"/>
    <property type="match status" value="1"/>
</dbReference>
<feature type="compositionally biased region" description="Polar residues" evidence="7">
    <location>
        <begin position="740"/>
        <end position="760"/>
    </location>
</feature>
<comment type="subcellular location">
    <subcellularLocation>
        <location evidence="1">Endoplasmic reticulum</location>
    </subcellularLocation>
    <subcellularLocation>
        <location evidence="6">Golgi apparatus membrane</location>
    </subcellularLocation>
</comment>
<dbReference type="InterPro" id="IPR024298">
    <property type="entry name" value="Sec16_Sec23-bd"/>
</dbReference>
<dbReference type="OMA" id="ERVEYIM"/>
<evidence type="ECO:0000256" key="4">
    <source>
        <dbReference type="ARBA" id="ARBA00022824"/>
    </source>
</evidence>
<keyword evidence="3 6" id="KW-0813">Transport</keyword>
<feature type="region of interest" description="Disordered" evidence="7">
    <location>
        <begin position="866"/>
        <end position="892"/>
    </location>
</feature>
<dbReference type="EMBL" id="UYSL01019809">
    <property type="protein sequence ID" value="VDL70146.1"/>
    <property type="molecule type" value="Genomic_DNA"/>
</dbReference>
<keyword evidence="11" id="KW-1185">Reference proteome</keyword>
<feature type="region of interest" description="Disordered" evidence="7">
    <location>
        <begin position="622"/>
        <end position="762"/>
    </location>
</feature>
<protein>
    <recommendedName>
        <fullName evidence="6">Protein transport protein sec16</fullName>
    </recommendedName>
</protein>
<keyword evidence="6" id="KW-0653">Protein transport</keyword>
<dbReference type="GO" id="GO:0016192">
    <property type="term" value="P:vesicle-mediated transport"/>
    <property type="evidence" value="ECO:0007669"/>
    <property type="project" value="UniProtKB-KW"/>
</dbReference>
<proteinExistence type="inferred from homology"/>
<keyword evidence="6" id="KW-0333">Golgi apparatus</keyword>
<feature type="domain" description="Sec16 central conserved" evidence="9">
    <location>
        <begin position="163"/>
        <end position="268"/>
    </location>
</feature>
<evidence type="ECO:0000313" key="11">
    <source>
        <dbReference type="Proteomes" id="UP000271162"/>
    </source>
</evidence>
<dbReference type="PANTHER" id="PTHR13402:SF6">
    <property type="entry name" value="SECRETORY 16, ISOFORM I"/>
    <property type="match status" value="1"/>
</dbReference>
<dbReference type="WBParaSite" id="NBR_0000655601-mRNA-1">
    <property type="protein sequence ID" value="NBR_0000655601-mRNA-1"/>
    <property type="gene ID" value="NBR_0000655601"/>
</dbReference>